<dbReference type="PROSITE" id="PS51257">
    <property type="entry name" value="PROKAR_LIPOPROTEIN"/>
    <property type="match status" value="1"/>
</dbReference>
<dbReference type="SUPFAM" id="SSF52025">
    <property type="entry name" value="PA domain"/>
    <property type="match status" value="1"/>
</dbReference>
<keyword evidence="5" id="KW-0378">Hydrolase</keyword>
<dbReference type="InterPro" id="IPR046450">
    <property type="entry name" value="PA_dom_sf"/>
</dbReference>
<evidence type="ECO:0000256" key="2">
    <source>
        <dbReference type="ARBA" id="ARBA00022670"/>
    </source>
</evidence>
<evidence type="ECO:0000256" key="3">
    <source>
        <dbReference type="ARBA" id="ARBA00022723"/>
    </source>
</evidence>
<dbReference type="SUPFAM" id="SSF53187">
    <property type="entry name" value="Zn-dependent exopeptidases"/>
    <property type="match status" value="1"/>
</dbReference>
<evidence type="ECO:0000256" key="5">
    <source>
        <dbReference type="ARBA" id="ARBA00022801"/>
    </source>
</evidence>
<dbReference type="PANTHER" id="PTHR12147">
    <property type="entry name" value="METALLOPEPTIDASE M28 FAMILY MEMBER"/>
    <property type="match status" value="1"/>
</dbReference>
<evidence type="ECO:0000256" key="6">
    <source>
        <dbReference type="ARBA" id="ARBA00022833"/>
    </source>
</evidence>
<evidence type="ECO:0000313" key="9">
    <source>
        <dbReference type="Proteomes" id="UP001597510"/>
    </source>
</evidence>
<name>A0ABW5J714_9BACT</name>
<dbReference type="PANTHER" id="PTHR12147:SF56">
    <property type="entry name" value="AMINOPEPTIDASE YDR415C-RELATED"/>
    <property type="match status" value="1"/>
</dbReference>
<gene>
    <name evidence="8" type="ORF">ACFSR2_12240</name>
</gene>
<dbReference type="InterPro" id="IPR045175">
    <property type="entry name" value="M28_fam"/>
</dbReference>
<dbReference type="Gene3D" id="3.40.630.10">
    <property type="entry name" value="Zn peptidases"/>
    <property type="match status" value="1"/>
</dbReference>
<dbReference type="EMBL" id="JBHULC010000011">
    <property type="protein sequence ID" value="MFD2521656.1"/>
    <property type="molecule type" value="Genomic_DNA"/>
</dbReference>
<keyword evidence="9" id="KW-1185">Reference proteome</keyword>
<comment type="caution">
    <text evidence="8">The sequence shown here is derived from an EMBL/GenBank/DDBJ whole genome shotgun (WGS) entry which is preliminary data.</text>
</comment>
<dbReference type="InterPro" id="IPR007484">
    <property type="entry name" value="Peptidase_M28"/>
</dbReference>
<dbReference type="CDD" id="cd05660">
    <property type="entry name" value="M28_like_PA"/>
    <property type="match status" value="1"/>
</dbReference>
<keyword evidence="6" id="KW-0862">Zinc</keyword>
<keyword evidence="4" id="KW-0732">Signal</keyword>
<sequence>MKKIIFSSLTMLTAVFFTGCSSTESSFDEQDGLSSFNKDSLAQHIITLASDEFQGRRPFTVGETKTVEYLTQTLKNMGVEPGNGNEYFQKVPMVEITPTCDPTMKIQSAKGNFVLKNMDDYVIWTENTDSVISLNNDEVVFAGFGVVAPEYNWNDYAGLDVKDKVVLVMVNDPGFSSGDTTMFKGAEMTYYGRWTYKFEEAARQGAKACLIVHNEKAASYPFSVVQNSWGKSQQHLDTRGSKEYRCPVEGWITEAAAKKLLNTIGNGESLLANANQKGFKPMALNLKVSTSMKVKAVFNESKNVIGKITGTKRPDEYIIYTAHWDHFGIGKPDAKGDSIYNGALDNASGTAAILEVARAFKSLKNKPERSIVFLFVTGEEQGLLGSAYYAQNPVYAIDKTVANLNIDVINNFGPTKDVSIAGGEGQSDLEDYLKKELESKGRYIAPEAHPEAGHYFRSDHFSFAKVGVPALTTGSGVDEIPQGKEYGKKQQEAYTEHFYHQTTDEYDATTWKLEGGLEDTILLFQIGKRLASETTFPQWKEGSEFKALRKK</sequence>
<evidence type="ECO:0000313" key="8">
    <source>
        <dbReference type="EMBL" id="MFD2521656.1"/>
    </source>
</evidence>
<dbReference type="RefSeq" id="WP_340235891.1">
    <property type="nucleotide sequence ID" value="NZ_JBBEWC010000005.1"/>
</dbReference>
<keyword evidence="1" id="KW-0031">Aminopeptidase</keyword>
<dbReference type="Proteomes" id="UP001597510">
    <property type="component" value="Unassembled WGS sequence"/>
</dbReference>
<reference evidence="9" key="1">
    <citation type="journal article" date="2019" name="Int. J. Syst. Evol. Microbiol.">
        <title>The Global Catalogue of Microorganisms (GCM) 10K type strain sequencing project: providing services to taxonomists for standard genome sequencing and annotation.</title>
        <authorList>
            <consortium name="The Broad Institute Genomics Platform"/>
            <consortium name="The Broad Institute Genome Sequencing Center for Infectious Disease"/>
            <person name="Wu L."/>
            <person name="Ma J."/>
        </authorList>
    </citation>
    <scope>NUCLEOTIDE SEQUENCE [LARGE SCALE GENOMIC DNA]</scope>
    <source>
        <strain evidence="9">KCTC 52344</strain>
    </source>
</reference>
<feature type="domain" description="Peptidase M28" evidence="7">
    <location>
        <begin position="303"/>
        <end position="522"/>
    </location>
</feature>
<protein>
    <submittedName>
        <fullName evidence="8">M28 family metallopeptidase</fullName>
    </submittedName>
</protein>
<dbReference type="Gene3D" id="3.50.30.30">
    <property type="match status" value="1"/>
</dbReference>
<keyword evidence="3" id="KW-0479">Metal-binding</keyword>
<proteinExistence type="predicted"/>
<organism evidence="8 9">
    <name type="scientific">Emticicia soli</name>
    <dbReference type="NCBI Taxonomy" id="2027878"/>
    <lineage>
        <taxon>Bacteria</taxon>
        <taxon>Pseudomonadati</taxon>
        <taxon>Bacteroidota</taxon>
        <taxon>Cytophagia</taxon>
        <taxon>Cytophagales</taxon>
        <taxon>Leadbetterellaceae</taxon>
        <taxon>Emticicia</taxon>
    </lineage>
</organism>
<evidence type="ECO:0000256" key="1">
    <source>
        <dbReference type="ARBA" id="ARBA00022438"/>
    </source>
</evidence>
<evidence type="ECO:0000259" key="7">
    <source>
        <dbReference type="Pfam" id="PF04389"/>
    </source>
</evidence>
<dbReference type="Pfam" id="PF04389">
    <property type="entry name" value="Peptidase_M28"/>
    <property type="match status" value="1"/>
</dbReference>
<accession>A0ABW5J714</accession>
<keyword evidence="2" id="KW-0645">Protease</keyword>
<evidence type="ECO:0000256" key="4">
    <source>
        <dbReference type="ARBA" id="ARBA00022729"/>
    </source>
</evidence>